<keyword evidence="2" id="KW-1185">Reference proteome</keyword>
<sequence>MSCANSPQAVLTMMSPTIYEAPLRYCDEEYGPVVAGEFLVQLKVGHSLNDHSLAVGTYLETHIRHIYGAIWPDSITYSGFGVDDNLLARIRADPGVEMVDCNIANVVTLEPNVDLD</sequence>
<dbReference type="AlphaFoldDB" id="A0A9P4GLA3"/>
<accession>A0A9P4GLA3</accession>
<dbReference type="Proteomes" id="UP000800039">
    <property type="component" value="Unassembled WGS sequence"/>
</dbReference>
<comment type="caution">
    <text evidence="1">The sequence shown here is derived from an EMBL/GenBank/DDBJ whole genome shotgun (WGS) entry which is preliminary data.</text>
</comment>
<evidence type="ECO:0000313" key="1">
    <source>
        <dbReference type="EMBL" id="KAF1847166.1"/>
    </source>
</evidence>
<dbReference type="EMBL" id="ML976615">
    <property type="protein sequence ID" value="KAF1847166.1"/>
    <property type="molecule type" value="Genomic_DNA"/>
</dbReference>
<evidence type="ECO:0000313" key="2">
    <source>
        <dbReference type="Proteomes" id="UP000800039"/>
    </source>
</evidence>
<proteinExistence type="predicted"/>
<reference evidence="1" key="1">
    <citation type="submission" date="2020-01" db="EMBL/GenBank/DDBJ databases">
        <authorList>
            <consortium name="DOE Joint Genome Institute"/>
            <person name="Haridas S."/>
            <person name="Albert R."/>
            <person name="Binder M."/>
            <person name="Bloem J."/>
            <person name="Labutti K."/>
            <person name="Salamov A."/>
            <person name="Andreopoulos B."/>
            <person name="Baker S.E."/>
            <person name="Barry K."/>
            <person name="Bills G."/>
            <person name="Bluhm B.H."/>
            <person name="Cannon C."/>
            <person name="Castanera R."/>
            <person name="Culley D.E."/>
            <person name="Daum C."/>
            <person name="Ezra D."/>
            <person name="Gonzalez J.B."/>
            <person name="Henrissat B."/>
            <person name="Kuo A."/>
            <person name="Liang C."/>
            <person name="Lipzen A."/>
            <person name="Lutzoni F."/>
            <person name="Magnuson J."/>
            <person name="Mondo S."/>
            <person name="Nolan M."/>
            <person name="Ohm R."/>
            <person name="Pangilinan J."/>
            <person name="Park H.-J."/>
            <person name="Ramirez L."/>
            <person name="Alfaro M."/>
            <person name="Sun H."/>
            <person name="Tritt A."/>
            <person name="Yoshinaga Y."/>
            <person name="Zwiers L.-H."/>
            <person name="Turgeon B.G."/>
            <person name="Goodwin S.B."/>
            <person name="Spatafora J.W."/>
            <person name="Crous P.W."/>
            <person name="Grigoriev I.V."/>
        </authorList>
    </citation>
    <scope>NUCLEOTIDE SEQUENCE</scope>
    <source>
        <strain evidence="1">CBS 394.84</strain>
    </source>
</reference>
<dbReference type="OrthoDB" id="3798675at2759"/>
<organism evidence="1 2">
    <name type="scientific">Cucurbitaria berberidis CBS 394.84</name>
    <dbReference type="NCBI Taxonomy" id="1168544"/>
    <lineage>
        <taxon>Eukaryota</taxon>
        <taxon>Fungi</taxon>
        <taxon>Dikarya</taxon>
        <taxon>Ascomycota</taxon>
        <taxon>Pezizomycotina</taxon>
        <taxon>Dothideomycetes</taxon>
        <taxon>Pleosporomycetidae</taxon>
        <taxon>Pleosporales</taxon>
        <taxon>Pleosporineae</taxon>
        <taxon>Cucurbitariaceae</taxon>
        <taxon>Cucurbitaria</taxon>
    </lineage>
</organism>
<dbReference type="RefSeq" id="XP_040789729.1">
    <property type="nucleotide sequence ID" value="XM_040932783.1"/>
</dbReference>
<dbReference type="GeneID" id="63850034"/>
<gene>
    <name evidence="1" type="ORF">K460DRAFT_363271</name>
</gene>
<name>A0A9P4GLA3_9PLEO</name>
<protein>
    <submittedName>
        <fullName evidence="1">Uncharacterized protein</fullName>
    </submittedName>
</protein>